<comment type="subcellular location">
    <subcellularLocation>
        <location evidence="1 10">Nucleus</location>
    </subcellularLocation>
</comment>
<feature type="region of interest" description="Disordered" evidence="11">
    <location>
        <begin position="442"/>
        <end position="507"/>
    </location>
</feature>
<evidence type="ECO:0000256" key="6">
    <source>
        <dbReference type="ARBA" id="ARBA00023015"/>
    </source>
</evidence>
<dbReference type="Pfam" id="PF08209">
    <property type="entry name" value="Sgf11"/>
    <property type="match status" value="1"/>
</dbReference>
<organism evidence="14">
    <name type="scientific">Arabidopsis lyrata subsp. lyrata</name>
    <name type="common">Lyre-leaved rock-cress</name>
    <dbReference type="NCBI Taxonomy" id="81972"/>
    <lineage>
        <taxon>Eukaryota</taxon>
        <taxon>Viridiplantae</taxon>
        <taxon>Streptophyta</taxon>
        <taxon>Embryophyta</taxon>
        <taxon>Tracheophyta</taxon>
        <taxon>Spermatophyta</taxon>
        <taxon>Magnoliopsida</taxon>
        <taxon>eudicotyledons</taxon>
        <taxon>Gunneridae</taxon>
        <taxon>Pentapetalae</taxon>
        <taxon>rosids</taxon>
        <taxon>malvids</taxon>
        <taxon>Brassicales</taxon>
        <taxon>Brassicaceae</taxon>
        <taxon>Camelineae</taxon>
        <taxon>Arabidopsis</taxon>
    </lineage>
</organism>
<dbReference type="Gene3D" id="3.30.160.60">
    <property type="entry name" value="Classic Zinc Finger"/>
    <property type="match status" value="1"/>
</dbReference>
<dbReference type="STRING" id="81972.D7MQE9"/>
<evidence type="ECO:0000256" key="11">
    <source>
        <dbReference type="SAM" id="MobiDB-lite"/>
    </source>
</evidence>
<keyword evidence="8" id="KW-0804">Transcription</keyword>
<evidence type="ECO:0000256" key="5">
    <source>
        <dbReference type="ARBA" id="ARBA00022853"/>
    </source>
</evidence>
<feature type="transmembrane region" description="Helical" evidence="12">
    <location>
        <begin position="128"/>
        <end position="151"/>
    </location>
</feature>
<accession>D7MQE9</accession>
<evidence type="ECO:0000256" key="2">
    <source>
        <dbReference type="ARBA" id="ARBA00022723"/>
    </source>
</evidence>
<dbReference type="FunFam" id="3.30.160.60:FF:000118">
    <property type="entry name" value="Ataxin-7-like protein 3"/>
    <property type="match status" value="1"/>
</dbReference>
<protein>
    <recommendedName>
        <fullName evidence="10">SAGA-associated factor 11</fullName>
    </recommendedName>
</protein>
<gene>
    <name evidence="13" type="ORF">ARALYDRAFT_332145</name>
</gene>
<evidence type="ECO:0000256" key="3">
    <source>
        <dbReference type="ARBA" id="ARBA00022771"/>
    </source>
</evidence>
<evidence type="ECO:0000256" key="1">
    <source>
        <dbReference type="ARBA" id="ARBA00004123"/>
    </source>
</evidence>
<evidence type="ECO:0000256" key="4">
    <source>
        <dbReference type="ARBA" id="ARBA00022833"/>
    </source>
</evidence>
<dbReference type="EMBL" id="GL348720">
    <property type="protein sequence ID" value="EFH40840.1"/>
    <property type="molecule type" value="Genomic_DNA"/>
</dbReference>
<keyword evidence="6" id="KW-0805">Transcription regulation</keyword>
<dbReference type="eggNOG" id="KOG2612">
    <property type="taxonomic scope" value="Eukaryota"/>
</dbReference>
<keyword evidence="3" id="KW-0863">Zinc-finger</keyword>
<name>D7MQE9_ARALL</name>
<dbReference type="AlphaFoldDB" id="D7MQE9"/>
<keyword evidence="2" id="KW-0479">Metal-binding</keyword>
<reference evidence="14" key="1">
    <citation type="journal article" date="2011" name="Nat. Genet.">
        <title>The Arabidopsis lyrata genome sequence and the basis of rapid genome size change.</title>
        <authorList>
            <person name="Hu T.T."/>
            <person name="Pattyn P."/>
            <person name="Bakker E.G."/>
            <person name="Cao J."/>
            <person name="Cheng J.-F."/>
            <person name="Clark R.M."/>
            <person name="Fahlgren N."/>
            <person name="Fawcett J.A."/>
            <person name="Grimwood J."/>
            <person name="Gundlach H."/>
            <person name="Haberer G."/>
            <person name="Hollister J.D."/>
            <person name="Ossowski S."/>
            <person name="Ottilar R.P."/>
            <person name="Salamov A.A."/>
            <person name="Schneeberger K."/>
            <person name="Spannagl M."/>
            <person name="Wang X."/>
            <person name="Yang L."/>
            <person name="Nasrallah M.E."/>
            <person name="Bergelson J."/>
            <person name="Carrington J.C."/>
            <person name="Gaut B.S."/>
            <person name="Schmutz J."/>
            <person name="Mayer K.F.X."/>
            <person name="Van de Peer Y."/>
            <person name="Grigoriev I.V."/>
            <person name="Nordborg M."/>
            <person name="Weigel D."/>
            <person name="Guo Y.-L."/>
        </authorList>
    </citation>
    <scope>NUCLEOTIDE SEQUENCE [LARGE SCALE GENOMIC DNA]</scope>
    <source>
        <strain evidence="14">cv. MN47</strain>
    </source>
</reference>
<keyword evidence="12" id="KW-0812">Transmembrane</keyword>
<evidence type="ECO:0000313" key="13">
    <source>
        <dbReference type="EMBL" id="EFH40840.1"/>
    </source>
</evidence>
<feature type="transmembrane region" description="Helical" evidence="12">
    <location>
        <begin position="262"/>
        <end position="283"/>
    </location>
</feature>
<dbReference type="GO" id="GO:0008270">
    <property type="term" value="F:zinc ion binding"/>
    <property type="evidence" value="ECO:0007669"/>
    <property type="project" value="UniProtKB-KW"/>
</dbReference>
<keyword evidence="12" id="KW-1133">Transmembrane helix</keyword>
<dbReference type="GO" id="GO:0006325">
    <property type="term" value="P:chromatin organization"/>
    <property type="evidence" value="ECO:0007669"/>
    <property type="project" value="UniProtKB-KW"/>
</dbReference>
<evidence type="ECO:0000256" key="8">
    <source>
        <dbReference type="ARBA" id="ARBA00023163"/>
    </source>
</evidence>
<evidence type="ECO:0000256" key="12">
    <source>
        <dbReference type="SAM" id="Phobius"/>
    </source>
</evidence>
<feature type="transmembrane region" description="Helical" evidence="12">
    <location>
        <begin position="69"/>
        <end position="90"/>
    </location>
</feature>
<dbReference type="eggNOG" id="KOG4453">
    <property type="taxonomic scope" value="Eukaryota"/>
</dbReference>
<dbReference type="Proteomes" id="UP000008694">
    <property type="component" value="Unassembled WGS sequence"/>
</dbReference>
<feature type="transmembrane region" description="Helical" evidence="12">
    <location>
        <begin position="102"/>
        <end position="122"/>
    </location>
</feature>
<evidence type="ECO:0000313" key="14">
    <source>
        <dbReference type="Proteomes" id="UP000008694"/>
    </source>
</evidence>
<evidence type="ECO:0000256" key="9">
    <source>
        <dbReference type="ARBA" id="ARBA00023242"/>
    </source>
</evidence>
<dbReference type="GO" id="GO:0070461">
    <property type="term" value="C:SAGA-type complex"/>
    <property type="evidence" value="ECO:0007669"/>
    <property type="project" value="UniProtKB-ARBA"/>
</dbReference>
<dbReference type="InterPro" id="IPR013246">
    <property type="entry name" value="SAGA_su_Sgf11"/>
</dbReference>
<dbReference type="HOGENOM" id="CLU_537879_0_0_1"/>
<feature type="compositionally biased region" description="Basic residues" evidence="11">
    <location>
        <begin position="442"/>
        <end position="451"/>
    </location>
</feature>
<feature type="transmembrane region" description="Helical" evidence="12">
    <location>
        <begin position="228"/>
        <end position="250"/>
    </location>
</feature>
<sequence>MATTTKLSVLCCSFISSPLVDSPPSLANIPRFFSPIPRFLTTSFRSSSRFPATEIRKSTRSLTTSSSTRRHACAFGITSIVAFSCLGFWGEIGKRDLLDQKLIRKLVHINIGLVFMLCWPLFSSGIQGALFASLVPGLNIIRMLLLGLGVYHDEGTIKSMSRHGDRRELLKGPLYYALSITSACIFYWKSSPIAIAVICNLCAGDGMADIVGRRFGTEKLPYNKNKSFAGSIGMATAGFLASVGYMYYFASFGYIEDSGGMILRFLIISLASALVGLVTVSAFQTRKQYKEQEKDGKPDDKNYRQDLTMHGVVSVSSHDWLEKLSLPPPPFSVATRLYSLSSQVFLDLVDSVIADVASECHRVARLGLDRDLEVVEEELRLSVEARAKVADPSNNLETNTKFVVDIFGQTHPPVATEVFNCMNCGRQIVAGRFAPHLEKCMGKGRKARAKTTRSTTAAQNRNARRSPNPRYSPYPNSASENQLASGSPGVAGEDCSNGTVRENVKGD</sequence>
<dbReference type="Gramene" id="fgenesh1_pm.C_scaffold_8001488">
    <property type="protein sequence ID" value="fgenesh1_pm.C_scaffold_8001488"/>
    <property type="gene ID" value="fgenesh1_pm.C_scaffold_8001488"/>
</dbReference>
<keyword evidence="9" id="KW-0539">Nucleus</keyword>
<evidence type="ECO:0000256" key="7">
    <source>
        <dbReference type="ARBA" id="ARBA00023159"/>
    </source>
</evidence>
<keyword evidence="14" id="KW-1185">Reference proteome</keyword>
<comment type="similarity">
    <text evidence="10">Belongs to the SGF11 family.</text>
</comment>
<feature type="compositionally biased region" description="Low complexity" evidence="11">
    <location>
        <begin position="452"/>
        <end position="479"/>
    </location>
</feature>
<evidence type="ECO:0000256" key="10">
    <source>
        <dbReference type="RuleBase" id="RU261113"/>
    </source>
</evidence>
<keyword evidence="12" id="KW-0472">Membrane</keyword>
<keyword evidence="4" id="KW-0862">Zinc</keyword>
<keyword evidence="7 10" id="KW-0010">Activator</keyword>
<keyword evidence="5" id="KW-0156">Chromatin regulator</keyword>
<dbReference type="GO" id="GO:0071819">
    <property type="term" value="C:DUBm complex"/>
    <property type="evidence" value="ECO:0007669"/>
    <property type="project" value="TreeGrafter"/>
</dbReference>
<dbReference type="PANTHER" id="PTHR47674">
    <property type="entry name" value="SAGA-ASSOCIATED FACTOR 11"/>
    <property type="match status" value="1"/>
</dbReference>
<dbReference type="PANTHER" id="PTHR47674:SF3">
    <property type="entry name" value="SAGA-ASSOCIATED FACTOR 11"/>
    <property type="match status" value="1"/>
</dbReference>
<proteinExistence type="inferred from homology"/>